<evidence type="ECO:0000313" key="1">
    <source>
        <dbReference type="EMBL" id="ABT13854.1"/>
    </source>
</evidence>
<name>A7IU30_PBCVM</name>
<sequence>MTTCKQSTKSYEKDIRQARENQQEAKATQSIVLGEQITNRDIHIVFIQIRENARYCLSHILNTVAQCHAPYSRLLIHHFGIFIDLVLKSCNILCSRKIVQFK</sequence>
<reference evidence="1 2" key="1">
    <citation type="journal article" date="2007" name="Virology">
        <title>Sequence and annotation of the 314-kb MT325 and the 321-kb FR483 viruses that infect Chlorella Pbi.</title>
        <authorList>
            <person name="Fitzgerald L.A."/>
            <person name="Graves M.V."/>
            <person name="Li X."/>
            <person name="Feldblyum T."/>
            <person name="Hartigan J."/>
            <person name="Van Etten J.L."/>
        </authorList>
    </citation>
    <scope>NUCLEOTIDE SEQUENCE [LARGE SCALE GENOMIC DNA]</scope>
    <source>
        <strain evidence="1 2">MT325</strain>
    </source>
</reference>
<gene>
    <name evidence="1" type="primary">m300L</name>
    <name evidence="1" type="ORF">MT325_m300L</name>
</gene>
<proteinExistence type="predicted"/>
<dbReference type="EMBL" id="DQ491001">
    <property type="protein sequence ID" value="ABT13854.1"/>
    <property type="molecule type" value="Genomic_DNA"/>
</dbReference>
<dbReference type="Proteomes" id="UP000246715">
    <property type="component" value="Segment"/>
</dbReference>
<organism evidence="1 2">
    <name type="scientific">Paramecium bursaria Chlorella virus MT325</name>
    <name type="common">PBCV-MT325</name>
    <dbReference type="NCBI Taxonomy" id="346932"/>
    <lineage>
        <taxon>Viruses</taxon>
        <taxon>Varidnaviria</taxon>
        <taxon>Bamfordvirae</taxon>
        <taxon>Nucleocytoviricota</taxon>
        <taxon>Megaviricetes</taxon>
        <taxon>Algavirales</taxon>
        <taxon>Phycodnaviridae</taxon>
        <taxon>Chlorovirus</taxon>
        <taxon>Chlorovirus conductrix</taxon>
        <taxon>Paramecium bursaria Chlorella virus A1</taxon>
    </lineage>
</organism>
<evidence type="ECO:0000313" key="2">
    <source>
        <dbReference type="Proteomes" id="UP000246715"/>
    </source>
</evidence>
<protein>
    <submittedName>
        <fullName evidence="1">Uncharacterized protein m300L</fullName>
    </submittedName>
</protein>
<organismHost>
    <name type="scientific">Paramecium bursaria</name>
    <dbReference type="NCBI Taxonomy" id="74790"/>
</organismHost>
<accession>A7IU30</accession>